<protein>
    <submittedName>
        <fullName evidence="1">Transposon Tf2-6 polyprotein</fullName>
    </submittedName>
</protein>
<accession>A0A8X6ISR5</accession>
<evidence type="ECO:0000313" key="2">
    <source>
        <dbReference type="Proteomes" id="UP000887013"/>
    </source>
</evidence>
<sequence length="133" mass="14671">MSINTVRNQLEYFDLLIDGKKVKCLKGSSSELIILNKALFPGKPSTGSIQIKSCFGNIVEAETASFNFSLDENQNIALCAAVCQQLVGDAISPPQCLRVITKFSHSRRPDDSSLQLFPSPWRKFLFFISPGGE</sequence>
<gene>
    <name evidence="1" type="primary">Tf2-6_451</name>
    <name evidence="1" type="ORF">NPIL_215421</name>
</gene>
<evidence type="ECO:0000313" key="1">
    <source>
        <dbReference type="EMBL" id="GFS57663.1"/>
    </source>
</evidence>
<keyword evidence="2" id="KW-1185">Reference proteome</keyword>
<comment type="caution">
    <text evidence="1">The sequence shown here is derived from an EMBL/GenBank/DDBJ whole genome shotgun (WGS) entry which is preliminary data.</text>
</comment>
<dbReference type="AlphaFoldDB" id="A0A8X6ISR5"/>
<organism evidence="1 2">
    <name type="scientific">Nephila pilipes</name>
    <name type="common">Giant wood spider</name>
    <name type="synonym">Nephila maculata</name>
    <dbReference type="NCBI Taxonomy" id="299642"/>
    <lineage>
        <taxon>Eukaryota</taxon>
        <taxon>Metazoa</taxon>
        <taxon>Ecdysozoa</taxon>
        <taxon>Arthropoda</taxon>
        <taxon>Chelicerata</taxon>
        <taxon>Arachnida</taxon>
        <taxon>Araneae</taxon>
        <taxon>Araneomorphae</taxon>
        <taxon>Entelegynae</taxon>
        <taxon>Araneoidea</taxon>
        <taxon>Nephilidae</taxon>
        <taxon>Nephila</taxon>
    </lineage>
</organism>
<proteinExistence type="predicted"/>
<reference evidence="1" key="1">
    <citation type="submission" date="2020-08" db="EMBL/GenBank/DDBJ databases">
        <title>Multicomponent nature underlies the extraordinary mechanical properties of spider dragline silk.</title>
        <authorList>
            <person name="Kono N."/>
            <person name="Nakamura H."/>
            <person name="Mori M."/>
            <person name="Yoshida Y."/>
            <person name="Ohtoshi R."/>
            <person name="Malay A.D."/>
            <person name="Moran D.A.P."/>
            <person name="Tomita M."/>
            <person name="Numata K."/>
            <person name="Arakawa K."/>
        </authorList>
    </citation>
    <scope>NUCLEOTIDE SEQUENCE</scope>
</reference>
<dbReference type="OrthoDB" id="420169at2759"/>
<name>A0A8X6ISR5_NEPPI</name>
<dbReference type="Proteomes" id="UP000887013">
    <property type="component" value="Unassembled WGS sequence"/>
</dbReference>
<dbReference type="EMBL" id="BMAW01092916">
    <property type="protein sequence ID" value="GFS57663.1"/>
    <property type="molecule type" value="Genomic_DNA"/>
</dbReference>